<dbReference type="PANTHER" id="PTHR43047">
    <property type="entry name" value="TWO-COMPONENT HISTIDINE PROTEIN KINASE"/>
    <property type="match status" value="1"/>
</dbReference>
<dbReference type="InterPro" id="IPR003594">
    <property type="entry name" value="HATPase_dom"/>
</dbReference>
<evidence type="ECO:0000256" key="7">
    <source>
        <dbReference type="ARBA" id="ARBA00022777"/>
    </source>
</evidence>
<keyword evidence="8" id="KW-0902">Two-component regulatory system</keyword>
<dbReference type="Pfam" id="PF02518">
    <property type="entry name" value="HATPase_c"/>
    <property type="match status" value="1"/>
</dbReference>
<dbReference type="CDD" id="cd16922">
    <property type="entry name" value="HATPase_EvgS-ArcB-TorS-like"/>
    <property type="match status" value="1"/>
</dbReference>
<dbReference type="EMBL" id="SGXF01000003">
    <property type="protein sequence ID" value="RZT00655.1"/>
    <property type="molecule type" value="Genomic_DNA"/>
</dbReference>
<dbReference type="EC" id="2.7.13.3" evidence="3"/>
<keyword evidence="5 10" id="KW-0597">Phosphoprotein</keyword>
<dbReference type="InterPro" id="IPR036890">
    <property type="entry name" value="HATPase_C_sf"/>
</dbReference>
<dbReference type="InterPro" id="IPR011006">
    <property type="entry name" value="CheY-like_superfamily"/>
</dbReference>
<dbReference type="PRINTS" id="PR00344">
    <property type="entry name" value="BCTRLSENSOR"/>
</dbReference>
<dbReference type="InterPro" id="IPR036097">
    <property type="entry name" value="HisK_dim/P_sf"/>
</dbReference>
<dbReference type="InterPro" id="IPR003661">
    <property type="entry name" value="HisK_dim/P_dom"/>
</dbReference>
<dbReference type="RefSeq" id="WP_130435255.1">
    <property type="nucleotide sequence ID" value="NZ_SGXF01000003.1"/>
</dbReference>
<feature type="domain" description="Response regulatory" evidence="12">
    <location>
        <begin position="668"/>
        <end position="789"/>
    </location>
</feature>
<reference evidence="13 14" key="1">
    <citation type="submission" date="2019-02" db="EMBL/GenBank/DDBJ databases">
        <title>Genomic Encyclopedia of Type Strains, Phase IV (KMG-IV): sequencing the most valuable type-strain genomes for metagenomic binning, comparative biology and taxonomic classification.</title>
        <authorList>
            <person name="Goeker M."/>
        </authorList>
    </citation>
    <scope>NUCLEOTIDE SEQUENCE [LARGE SCALE GENOMIC DNA]</scope>
    <source>
        <strain evidence="13 14">DSM 29486</strain>
    </source>
</reference>
<evidence type="ECO:0000256" key="8">
    <source>
        <dbReference type="ARBA" id="ARBA00023012"/>
    </source>
</evidence>
<dbReference type="Pfam" id="PF00512">
    <property type="entry name" value="HisKA"/>
    <property type="match status" value="1"/>
</dbReference>
<dbReference type="SMART" id="SM00448">
    <property type="entry name" value="REC"/>
    <property type="match status" value="1"/>
</dbReference>
<evidence type="ECO:0000256" key="6">
    <source>
        <dbReference type="ARBA" id="ARBA00022679"/>
    </source>
</evidence>
<dbReference type="SUPFAM" id="SSF52172">
    <property type="entry name" value="CheY-like"/>
    <property type="match status" value="1"/>
</dbReference>
<dbReference type="AlphaFoldDB" id="A0A4Q7PJ59"/>
<evidence type="ECO:0000259" key="11">
    <source>
        <dbReference type="PROSITE" id="PS50109"/>
    </source>
</evidence>
<organism evidence="13 14">
    <name type="scientific">Cuneatibacter caecimuris</name>
    <dbReference type="NCBI Taxonomy" id="1796618"/>
    <lineage>
        <taxon>Bacteria</taxon>
        <taxon>Bacillati</taxon>
        <taxon>Bacillota</taxon>
        <taxon>Clostridia</taxon>
        <taxon>Lachnospirales</taxon>
        <taxon>Lachnospiraceae</taxon>
        <taxon>Cuneatibacter</taxon>
    </lineage>
</organism>
<keyword evidence="7 13" id="KW-0418">Kinase</keyword>
<dbReference type="Proteomes" id="UP000292927">
    <property type="component" value="Unassembled WGS sequence"/>
</dbReference>
<keyword evidence="6" id="KW-0808">Transferase</keyword>
<comment type="caution">
    <text evidence="13">The sequence shown here is derived from an EMBL/GenBank/DDBJ whole genome shotgun (WGS) entry which is preliminary data.</text>
</comment>
<dbReference type="Gene3D" id="3.40.50.2300">
    <property type="match status" value="1"/>
</dbReference>
<dbReference type="CDD" id="cd00082">
    <property type="entry name" value="HisKA"/>
    <property type="match status" value="1"/>
</dbReference>
<evidence type="ECO:0000256" key="4">
    <source>
        <dbReference type="ARBA" id="ARBA00018672"/>
    </source>
</evidence>
<dbReference type="InterPro" id="IPR005467">
    <property type="entry name" value="His_kinase_dom"/>
</dbReference>
<comment type="subcellular location">
    <subcellularLocation>
        <location evidence="2">Membrane</location>
    </subcellularLocation>
</comment>
<dbReference type="Pfam" id="PF00072">
    <property type="entry name" value="Response_reg"/>
    <property type="match status" value="1"/>
</dbReference>
<evidence type="ECO:0000259" key="12">
    <source>
        <dbReference type="PROSITE" id="PS50110"/>
    </source>
</evidence>
<dbReference type="Gene3D" id="3.30.565.10">
    <property type="entry name" value="Histidine kinase-like ATPase, C-terminal domain"/>
    <property type="match status" value="1"/>
</dbReference>
<evidence type="ECO:0000256" key="3">
    <source>
        <dbReference type="ARBA" id="ARBA00012438"/>
    </source>
</evidence>
<evidence type="ECO:0000256" key="9">
    <source>
        <dbReference type="ARBA" id="ARBA00024867"/>
    </source>
</evidence>
<dbReference type="SUPFAM" id="SSF55874">
    <property type="entry name" value="ATPase domain of HSP90 chaperone/DNA topoisomerase II/histidine kinase"/>
    <property type="match status" value="1"/>
</dbReference>
<dbReference type="SUPFAM" id="SSF47384">
    <property type="entry name" value="Homodimeric domain of signal transducing histidine kinase"/>
    <property type="match status" value="1"/>
</dbReference>
<dbReference type="OrthoDB" id="9790669at2"/>
<accession>A0A4Q7PJ59</accession>
<evidence type="ECO:0000313" key="13">
    <source>
        <dbReference type="EMBL" id="RZT00655.1"/>
    </source>
</evidence>
<name>A0A4Q7PJ59_9FIRM</name>
<protein>
    <recommendedName>
        <fullName evidence="4">Stage 0 sporulation protein A homolog</fullName>
        <ecNumber evidence="3">2.7.13.3</ecNumber>
    </recommendedName>
</protein>
<dbReference type="GO" id="GO:0016020">
    <property type="term" value="C:membrane"/>
    <property type="evidence" value="ECO:0007669"/>
    <property type="project" value="UniProtKB-SubCell"/>
</dbReference>
<dbReference type="SMART" id="SM00387">
    <property type="entry name" value="HATPase_c"/>
    <property type="match status" value="1"/>
</dbReference>
<dbReference type="PROSITE" id="PS50109">
    <property type="entry name" value="HIS_KIN"/>
    <property type="match status" value="1"/>
</dbReference>
<feature type="domain" description="Histidine kinase" evidence="11">
    <location>
        <begin position="420"/>
        <end position="644"/>
    </location>
</feature>
<evidence type="ECO:0000256" key="2">
    <source>
        <dbReference type="ARBA" id="ARBA00004370"/>
    </source>
</evidence>
<evidence type="ECO:0000256" key="1">
    <source>
        <dbReference type="ARBA" id="ARBA00000085"/>
    </source>
</evidence>
<evidence type="ECO:0000256" key="5">
    <source>
        <dbReference type="ARBA" id="ARBA00022553"/>
    </source>
</evidence>
<dbReference type="InterPro" id="IPR004358">
    <property type="entry name" value="Sig_transdc_His_kin-like_C"/>
</dbReference>
<dbReference type="InterPro" id="IPR001789">
    <property type="entry name" value="Sig_transdc_resp-reg_receiver"/>
</dbReference>
<evidence type="ECO:0000256" key="10">
    <source>
        <dbReference type="PROSITE-ProRule" id="PRU00169"/>
    </source>
</evidence>
<keyword evidence="14" id="KW-1185">Reference proteome</keyword>
<comment type="catalytic activity">
    <reaction evidence="1">
        <text>ATP + protein L-histidine = ADP + protein N-phospho-L-histidine.</text>
        <dbReference type="EC" id="2.7.13.3"/>
    </reaction>
</comment>
<proteinExistence type="predicted"/>
<gene>
    <name evidence="13" type="ORF">EV209_1979</name>
</gene>
<sequence length="804" mass="91796">MSADNLSSLLDALGDTSVYVIEEKTHRLLYCNKRCRETGRGKAVPGALCHEIWPEVCRNCPLKGLNDNSSSHIVCYDPLLKSTVDVTASRILWDGHIQAAVITAAPHRMNFEEKQGLRQIERMYAQSLVTVFDECIIANLTQDYYVNCQKDALWTDIPEQGDFGMENQKYSRKVMHPDDLDTFNSYFSRESMLRLFGEGRRLITRRLRRMMEDGSYHMVEFTAARIEKISEKECWCVLVFRDIQEEYLQEQQRNLEVTQLATAVESAYQMLIAVNLTRNTYHMLEYERFPIKKPGDAGTFEELIQSEVSTVRPDLRKAFLDRFSRDSLVNSFRKGERIISMEVPHLGEDGTCYWNFTQVVRVESPYTDDLIEITLSRNIDEARRQQREALEKEHRAKLLLEDALQKAEKASQAKSDFLSRMSHDIRTPMNAIVGMTELARLHLEDTSRTKDYLDKITSSSSHLLSLINEVLDVSKIESGTVQLEEKEFDLRSLMEEASEMIRLSLENKCQQFSINIDENAHFMVTGDMRRLKQVLVNILENASKYTEPGGKISFSLKELKKQELQIGTYCFVIEDSGIGMKPEYLEHIFEPFSRADEIRTSKISGTGLGMTIVRNLVRLMGGDLQIESRYGQGTRFSITLCLTKCAAALPSPAANAAINDEGSFTELMVLLAEDNELNRQIAVEMLEFLGARVETAVNGREAVNAVLSHPQFYYDMVLMDIQMPELGGYDAAREIRHSGLKRVEELPIIAMTADAFAEDVRQARLAGMSGHLAKPISISQLKKTLSECLSWKYQNRPEERKNKK</sequence>
<comment type="function">
    <text evidence="9">May play the central regulatory role in sporulation. It may be an element of the effector pathway responsible for the activation of sporulation genes in response to nutritional stress. Spo0A may act in concert with spo0H (a sigma factor) to control the expression of some genes that are critical to the sporulation process.</text>
</comment>
<dbReference type="Gene3D" id="1.10.287.130">
    <property type="match status" value="1"/>
</dbReference>
<dbReference type="PROSITE" id="PS50110">
    <property type="entry name" value="RESPONSE_REGULATORY"/>
    <property type="match status" value="1"/>
</dbReference>
<evidence type="ECO:0000313" key="14">
    <source>
        <dbReference type="Proteomes" id="UP000292927"/>
    </source>
</evidence>
<dbReference type="CDD" id="cd17546">
    <property type="entry name" value="REC_hyHK_CKI1_RcsC-like"/>
    <property type="match status" value="1"/>
</dbReference>
<dbReference type="FunFam" id="3.30.565.10:FF:000006">
    <property type="entry name" value="Sensor histidine kinase WalK"/>
    <property type="match status" value="1"/>
</dbReference>
<dbReference type="PANTHER" id="PTHR43047:SF64">
    <property type="entry name" value="HISTIDINE KINASE CONTAINING CHEY-HOMOLOGOUS RECEIVER DOMAIN AND PAS DOMAIN-RELATED"/>
    <property type="match status" value="1"/>
</dbReference>
<dbReference type="SMART" id="SM00388">
    <property type="entry name" value="HisKA"/>
    <property type="match status" value="1"/>
</dbReference>
<dbReference type="GO" id="GO:0000155">
    <property type="term" value="F:phosphorelay sensor kinase activity"/>
    <property type="evidence" value="ECO:0007669"/>
    <property type="project" value="InterPro"/>
</dbReference>
<feature type="modified residue" description="4-aspartylphosphate" evidence="10">
    <location>
        <position position="720"/>
    </location>
</feature>